<evidence type="ECO:0000256" key="1">
    <source>
        <dbReference type="SAM" id="MobiDB-lite"/>
    </source>
</evidence>
<sequence>MQQLRQQPQHQHQQQQQAQHYARHMISDRPSYRVPTAQYPGLGSKLVTMSSNEGQASTSLTSREHSLPHRGAGDGPMGRTMQPQPHLSSSRHTHTNGASDSSRTSTRLTGSETGETTTIMEEPIITSEVGPRRSMENVLPNGRKAWLVRNVPSGSSGRMESENIVGVSSGGNDLADGTIELIVSH</sequence>
<name>A0A3S5FFY8_9PLAT</name>
<dbReference type="EMBL" id="CAAALY010248455">
    <property type="protein sequence ID" value="VEL34813.1"/>
    <property type="molecule type" value="Genomic_DNA"/>
</dbReference>
<protein>
    <submittedName>
        <fullName evidence="2">Uncharacterized protein</fullName>
    </submittedName>
</protein>
<dbReference type="Proteomes" id="UP000784294">
    <property type="component" value="Unassembled WGS sequence"/>
</dbReference>
<feature type="compositionally biased region" description="Polar residues" evidence="1">
    <location>
        <begin position="47"/>
        <end position="61"/>
    </location>
</feature>
<feature type="region of interest" description="Disordered" evidence="1">
    <location>
        <begin position="1"/>
        <end position="114"/>
    </location>
</feature>
<organism evidence="2 3">
    <name type="scientific">Protopolystoma xenopodis</name>
    <dbReference type="NCBI Taxonomy" id="117903"/>
    <lineage>
        <taxon>Eukaryota</taxon>
        <taxon>Metazoa</taxon>
        <taxon>Spiralia</taxon>
        <taxon>Lophotrochozoa</taxon>
        <taxon>Platyhelminthes</taxon>
        <taxon>Monogenea</taxon>
        <taxon>Polyopisthocotylea</taxon>
        <taxon>Polystomatidea</taxon>
        <taxon>Polystomatidae</taxon>
        <taxon>Protopolystoma</taxon>
    </lineage>
</organism>
<feature type="compositionally biased region" description="Low complexity" evidence="1">
    <location>
        <begin position="101"/>
        <end position="114"/>
    </location>
</feature>
<proteinExistence type="predicted"/>
<dbReference type="AlphaFoldDB" id="A0A3S5FFY8"/>
<reference evidence="2" key="1">
    <citation type="submission" date="2018-11" db="EMBL/GenBank/DDBJ databases">
        <authorList>
            <consortium name="Pathogen Informatics"/>
        </authorList>
    </citation>
    <scope>NUCLEOTIDE SEQUENCE</scope>
</reference>
<feature type="compositionally biased region" description="Low complexity" evidence="1">
    <location>
        <begin position="1"/>
        <end position="20"/>
    </location>
</feature>
<comment type="caution">
    <text evidence="2">The sequence shown here is derived from an EMBL/GenBank/DDBJ whole genome shotgun (WGS) entry which is preliminary data.</text>
</comment>
<gene>
    <name evidence="2" type="ORF">PXEA_LOCUS28253</name>
</gene>
<evidence type="ECO:0000313" key="2">
    <source>
        <dbReference type="EMBL" id="VEL34813.1"/>
    </source>
</evidence>
<evidence type="ECO:0000313" key="3">
    <source>
        <dbReference type="Proteomes" id="UP000784294"/>
    </source>
</evidence>
<keyword evidence="3" id="KW-1185">Reference proteome</keyword>
<accession>A0A3S5FFY8</accession>